<dbReference type="GO" id="GO:0003677">
    <property type="term" value="F:DNA binding"/>
    <property type="evidence" value="ECO:0007669"/>
    <property type="project" value="InterPro"/>
</dbReference>
<dbReference type="Gene3D" id="3.40.1350.10">
    <property type="match status" value="1"/>
</dbReference>
<dbReference type="PATRIC" id="fig|1555112.3.peg.2003"/>
<dbReference type="InterPro" id="IPR011856">
    <property type="entry name" value="tRNA_endonuc-like_dom_sf"/>
</dbReference>
<feature type="domain" description="Restriction endonuclease type IV Mrr" evidence="1">
    <location>
        <begin position="2"/>
        <end position="46"/>
    </location>
</feature>
<sequence length="68" mass="7396">MYGTVINEGANKGILVTTADFGPDAYEFTKGKPLTLLNGANLSALLEKHGHRARIDLREARQVLAQTE</sequence>
<reference evidence="3" key="2">
    <citation type="journal article" date="2016" name="Int. J. Syst. Evol. Microbiol.">
        <title>Complete genome sequence and cell structure of Limnochorda pilosa, a Gram-negative spore-former within the phylum Firmicutes.</title>
        <authorList>
            <person name="Watanabe M."/>
            <person name="Kojima H."/>
            <person name="Fukui M."/>
        </authorList>
    </citation>
    <scope>NUCLEOTIDE SEQUENCE [LARGE SCALE GENOMIC DNA]</scope>
    <source>
        <strain evidence="3">HC45</strain>
    </source>
</reference>
<dbReference type="AlphaFoldDB" id="A0A0K2SL16"/>
<dbReference type="GO" id="GO:0009307">
    <property type="term" value="P:DNA restriction-modification system"/>
    <property type="evidence" value="ECO:0007669"/>
    <property type="project" value="InterPro"/>
</dbReference>
<dbReference type="EMBL" id="AP014924">
    <property type="protein sequence ID" value="BAS27811.1"/>
    <property type="molecule type" value="Genomic_DNA"/>
</dbReference>
<accession>A0A0K2SL16</accession>
<evidence type="ECO:0000259" key="1">
    <source>
        <dbReference type="Pfam" id="PF04471"/>
    </source>
</evidence>
<dbReference type="Pfam" id="PF04471">
    <property type="entry name" value="Mrr_cat"/>
    <property type="match status" value="1"/>
</dbReference>
<evidence type="ECO:0000313" key="2">
    <source>
        <dbReference type="EMBL" id="BAS27811.1"/>
    </source>
</evidence>
<reference evidence="3" key="1">
    <citation type="submission" date="2015-07" db="EMBL/GenBank/DDBJ databases">
        <title>Complete genome sequence and phylogenetic analysis of Limnochorda pilosa.</title>
        <authorList>
            <person name="Watanabe M."/>
            <person name="Kojima H."/>
            <person name="Fukui M."/>
        </authorList>
    </citation>
    <scope>NUCLEOTIDE SEQUENCE [LARGE SCALE GENOMIC DNA]</scope>
    <source>
        <strain evidence="3">HC45</strain>
    </source>
</reference>
<dbReference type="InterPro" id="IPR007560">
    <property type="entry name" value="Restrct_endonuc_IV_Mrr"/>
</dbReference>
<dbReference type="GO" id="GO:0004519">
    <property type="term" value="F:endonuclease activity"/>
    <property type="evidence" value="ECO:0007669"/>
    <property type="project" value="InterPro"/>
</dbReference>
<proteinExistence type="predicted"/>
<organism evidence="2 3">
    <name type="scientific">Limnochorda pilosa</name>
    <dbReference type="NCBI Taxonomy" id="1555112"/>
    <lineage>
        <taxon>Bacteria</taxon>
        <taxon>Bacillati</taxon>
        <taxon>Bacillota</taxon>
        <taxon>Limnochordia</taxon>
        <taxon>Limnochordales</taxon>
        <taxon>Limnochordaceae</taxon>
        <taxon>Limnochorda</taxon>
    </lineage>
</organism>
<protein>
    <recommendedName>
        <fullName evidence="1">Restriction endonuclease type IV Mrr domain-containing protein</fullName>
    </recommendedName>
</protein>
<name>A0A0K2SL16_LIMPI</name>
<dbReference type="SUPFAM" id="SSF52980">
    <property type="entry name" value="Restriction endonuclease-like"/>
    <property type="match status" value="1"/>
</dbReference>
<dbReference type="STRING" id="1555112.LIP_1970"/>
<keyword evidence="3" id="KW-1185">Reference proteome</keyword>
<gene>
    <name evidence="2" type="ORF">LIP_1970</name>
</gene>
<dbReference type="KEGG" id="lpil:LIP_1970"/>
<dbReference type="Proteomes" id="UP000065807">
    <property type="component" value="Chromosome"/>
</dbReference>
<dbReference type="InterPro" id="IPR011335">
    <property type="entry name" value="Restrct_endonuc-II-like"/>
</dbReference>
<evidence type="ECO:0000313" key="3">
    <source>
        <dbReference type="Proteomes" id="UP000065807"/>
    </source>
</evidence>